<dbReference type="EMBL" id="CATNWA010000607">
    <property type="protein sequence ID" value="CAI9537519.1"/>
    <property type="molecule type" value="Genomic_DNA"/>
</dbReference>
<keyword evidence="3" id="KW-1185">Reference proteome</keyword>
<organism evidence="2 3">
    <name type="scientific">Staurois parvus</name>
    <dbReference type="NCBI Taxonomy" id="386267"/>
    <lineage>
        <taxon>Eukaryota</taxon>
        <taxon>Metazoa</taxon>
        <taxon>Chordata</taxon>
        <taxon>Craniata</taxon>
        <taxon>Vertebrata</taxon>
        <taxon>Euteleostomi</taxon>
        <taxon>Amphibia</taxon>
        <taxon>Batrachia</taxon>
        <taxon>Anura</taxon>
        <taxon>Neobatrachia</taxon>
        <taxon>Ranoidea</taxon>
        <taxon>Ranidae</taxon>
        <taxon>Staurois</taxon>
    </lineage>
</organism>
<accession>A0ABN9AND1</accession>
<gene>
    <name evidence="2" type="ORF">SPARVUS_LOCUS1242814</name>
</gene>
<evidence type="ECO:0000256" key="1">
    <source>
        <dbReference type="SAM" id="MobiDB-lite"/>
    </source>
</evidence>
<reference evidence="2" key="1">
    <citation type="submission" date="2023-05" db="EMBL/GenBank/DDBJ databases">
        <authorList>
            <person name="Stuckert A."/>
        </authorList>
    </citation>
    <scope>NUCLEOTIDE SEQUENCE</scope>
</reference>
<dbReference type="Proteomes" id="UP001162483">
    <property type="component" value="Unassembled WGS sequence"/>
</dbReference>
<evidence type="ECO:0000313" key="3">
    <source>
        <dbReference type="Proteomes" id="UP001162483"/>
    </source>
</evidence>
<evidence type="ECO:0000313" key="2">
    <source>
        <dbReference type="EMBL" id="CAI9537519.1"/>
    </source>
</evidence>
<proteinExistence type="predicted"/>
<comment type="caution">
    <text evidence="2">The sequence shown here is derived from an EMBL/GenBank/DDBJ whole genome shotgun (WGS) entry which is preliminary data.</text>
</comment>
<name>A0ABN9AND1_9NEOB</name>
<protein>
    <submittedName>
        <fullName evidence="2">Uncharacterized protein</fullName>
    </submittedName>
</protein>
<feature type="region of interest" description="Disordered" evidence="1">
    <location>
        <begin position="135"/>
        <end position="155"/>
    </location>
</feature>
<sequence length="155" mass="17206">MPAGNEDRSSWMKVPVDTSGRRVPEFACLVPMHTGATTFGPDVVLGLRKKMVEGNLLLYLAKKLYINMLADDTPEPKCFVNRWAPRQSPRYSDSHSRLVLTRDHSLGWPSSVAGENSFLFRRNLGLPQCISPQGEPLGTNGLRQERNAVPSNAIT</sequence>